<name>A0A1I7AI76_9FLAO</name>
<protein>
    <submittedName>
        <fullName evidence="2">Uncharacterized protein</fullName>
    </submittedName>
</protein>
<keyword evidence="1" id="KW-1133">Transmembrane helix</keyword>
<keyword evidence="1" id="KW-0472">Membrane</keyword>
<dbReference type="EMBL" id="FPAS01000003">
    <property type="protein sequence ID" value="SFT74652.1"/>
    <property type="molecule type" value="Genomic_DNA"/>
</dbReference>
<keyword evidence="1" id="KW-0812">Transmembrane</keyword>
<gene>
    <name evidence="2" type="ORF">SAMN05216474_2118</name>
</gene>
<proteinExistence type="predicted"/>
<dbReference type="STRING" id="477690.SAMN05216474_2118"/>
<dbReference type="RefSeq" id="WP_090249212.1">
    <property type="nucleotide sequence ID" value="NZ_FPAS01000003.1"/>
</dbReference>
<evidence type="ECO:0000313" key="3">
    <source>
        <dbReference type="Proteomes" id="UP000236454"/>
    </source>
</evidence>
<organism evidence="2 3">
    <name type="scientific">Lishizhenia tianjinensis</name>
    <dbReference type="NCBI Taxonomy" id="477690"/>
    <lineage>
        <taxon>Bacteria</taxon>
        <taxon>Pseudomonadati</taxon>
        <taxon>Bacteroidota</taxon>
        <taxon>Flavobacteriia</taxon>
        <taxon>Flavobacteriales</taxon>
        <taxon>Crocinitomicaceae</taxon>
        <taxon>Lishizhenia</taxon>
    </lineage>
</organism>
<accession>A0A1I7AI76</accession>
<sequence length="106" mass="12062">MRKDELTYKFLLRSGFILLFMGFFIFLNIGFTTVSEDGKLSFLIEQTGEDIDGEEVPSFDLEEEIYSETIISIPTVFEGSKKVKEEIALLLPNSMNYLPSTPPPEL</sequence>
<reference evidence="2 3" key="1">
    <citation type="submission" date="2016-10" db="EMBL/GenBank/DDBJ databases">
        <authorList>
            <person name="de Groot N.N."/>
        </authorList>
    </citation>
    <scope>NUCLEOTIDE SEQUENCE [LARGE SCALE GENOMIC DNA]</scope>
    <source>
        <strain evidence="2 3">CGMCC 1.7005</strain>
    </source>
</reference>
<keyword evidence="3" id="KW-1185">Reference proteome</keyword>
<evidence type="ECO:0000256" key="1">
    <source>
        <dbReference type="SAM" id="Phobius"/>
    </source>
</evidence>
<dbReference type="AlphaFoldDB" id="A0A1I7AI76"/>
<feature type="transmembrane region" description="Helical" evidence="1">
    <location>
        <begin position="12"/>
        <end position="31"/>
    </location>
</feature>
<evidence type="ECO:0000313" key="2">
    <source>
        <dbReference type="EMBL" id="SFT74652.1"/>
    </source>
</evidence>
<dbReference type="Proteomes" id="UP000236454">
    <property type="component" value="Unassembled WGS sequence"/>
</dbReference>